<proteinExistence type="predicted"/>
<dbReference type="OrthoDB" id="432970at2759"/>
<evidence type="ECO:0000256" key="2">
    <source>
        <dbReference type="ARBA" id="ARBA00022771"/>
    </source>
</evidence>
<sequence length="311" mass="35343">MASWKEVREMGVLMSRLQATDEGRPLEELKKSKEVLRGQESLRLRMFCTSNCMEPGRDLDQLGRLLCIGNVDAVKLDYEIRFRGKRMSMGNDEAIRAVAQEYAAMRWGPTEVPIYNLLGLFLQILPDQRATYLDLARFFIEKKVPVDGTDLSGTTALSHTFSTKPAFDLEYAKILYDAGGDVNHRNRYGGIVAHEIVQIYLPNDKEIVRKATQALEWFLSHGGNLDIADGDGMTPRFMCERLATRIPALKRLADKEDEKRRQKGDLRCALCGRVEGELLKCSRCKKANYCNPAVRACQKLDWPHHKKTCKA</sequence>
<dbReference type="AlphaFoldDB" id="A0A409VSX3"/>
<evidence type="ECO:0000256" key="1">
    <source>
        <dbReference type="ARBA" id="ARBA00022723"/>
    </source>
</evidence>
<accession>A0A409VSX3</accession>
<keyword evidence="1" id="KW-0479">Metal-binding</keyword>
<gene>
    <name evidence="6" type="ORF">CVT26_001614</name>
</gene>
<dbReference type="SUPFAM" id="SSF48403">
    <property type="entry name" value="Ankyrin repeat"/>
    <property type="match status" value="1"/>
</dbReference>
<keyword evidence="3" id="KW-0862">Zinc</keyword>
<comment type="caution">
    <text evidence="6">The sequence shown here is derived from an EMBL/GenBank/DDBJ whole genome shotgun (WGS) entry which is preliminary data.</text>
</comment>
<protein>
    <recommendedName>
        <fullName evidence="5">MYND-type domain-containing protein</fullName>
    </recommendedName>
</protein>
<evidence type="ECO:0000259" key="5">
    <source>
        <dbReference type="PROSITE" id="PS50865"/>
    </source>
</evidence>
<dbReference type="EMBL" id="NHYE01005576">
    <property type="protein sequence ID" value="PPQ69296.1"/>
    <property type="molecule type" value="Genomic_DNA"/>
</dbReference>
<name>A0A409VSX3_9AGAR</name>
<evidence type="ECO:0000256" key="4">
    <source>
        <dbReference type="PROSITE-ProRule" id="PRU00134"/>
    </source>
</evidence>
<evidence type="ECO:0000313" key="6">
    <source>
        <dbReference type="EMBL" id="PPQ69296.1"/>
    </source>
</evidence>
<dbReference type="InParanoid" id="A0A409VSX3"/>
<reference evidence="6 7" key="1">
    <citation type="journal article" date="2018" name="Evol. Lett.">
        <title>Horizontal gene cluster transfer increased hallucinogenic mushroom diversity.</title>
        <authorList>
            <person name="Reynolds H.T."/>
            <person name="Vijayakumar V."/>
            <person name="Gluck-Thaler E."/>
            <person name="Korotkin H.B."/>
            <person name="Matheny P.B."/>
            <person name="Slot J.C."/>
        </authorList>
    </citation>
    <scope>NUCLEOTIDE SEQUENCE [LARGE SCALE GENOMIC DNA]</scope>
    <source>
        <strain evidence="6 7">SRW20</strain>
    </source>
</reference>
<dbReference type="Gene3D" id="6.10.140.2220">
    <property type="match status" value="1"/>
</dbReference>
<dbReference type="STRING" id="231916.A0A409VSX3"/>
<dbReference type="GO" id="GO:0008270">
    <property type="term" value="F:zinc ion binding"/>
    <property type="evidence" value="ECO:0007669"/>
    <property type="project" value="UniProtKB-KW"/>
</dbReference>
<keyword evidence="7" id="KW-1185">Reference proteome</keyword>
<keyword evidence="2 4" id="KW-0863">Zinc-finger</keyword>
<dbReference type="Proteomes" id="UP000284706">
    <property type="component" value="Unassembled WGS sequence"/>
</dbReference>
<evidence type="ECO:0000256" key="3">
    <source>
        <dbReference type="ARBA" id="ARBA00022833"/>
    </source>
</evidence>
<dbReference type="Gene3D" id="1.25.40.20">
    <property type="entry name" value="Ankyrin repeat-containing domain"/>
    <property type="match status" value="1"/>
</dbReference>
<organism evidence="6 7">
    <name type="scientific">Gymnopilus dilepis</name>
    <dbReference type="NCBI Taxonomy" id="231916"/>
    <lineage>
        <taxon>Eukaryota</taxon>
        <taxon>Fungi</taxon>
        <taxon>Dikarya</taxon>
        <taxon>Basidiomycota</taxon>
        <taxon>Agaricomycotina</taxon>
        <taxon>Agaricomycetes</taxon>
        <taxon>Agaricomycetidae</taxon>
        <taxon>Agaricales</taxon>
        <taxon>Agaricineae</taxon>
        <taxon>Hymenogastraceae</taxon>
        <taxon>Gymnopilus</taxon>
    </lineage>
</organism>
<dbReference type="Pfam" id="PF01753">
    <property type="entry name" value="zf-MYND"/>
    <property type="match status" value="1"/>
</dbReference>
<dbReference type="InterPro" id="IPR002893">
    <property type="entry name" value="Znf_MYND"/>
</dbReference>
<feature type="domain" description="MYND-type" evidence="5">
    <location>
        <begin position="268"/>
        <end position="309"/>
    </location>
</feature>
<dbReference type="SUPFAM" id="SSF144232">
    <property type="entry name" value="HIT/MYND zinc finger-like"/>
    <property type="match status" value="1"/>
</dbReference>
<evidence type="ECO:0000313" key="7">
    <source>
        <dbReference type="Proteomes" id="UP000284706"/>
    </source>
</evidence>
<dbReference type="InterPro" id="IPR036770">
    <property type="entry name" value="Ankyrin_rpt-contain_sf"/>
</dbReference>
<dbReference type="PROSITE" id="PS50865">
    <property type="entry name" value="ZF_MYND_2"/>
    <property type="match status" value="1"/>
</dbReference>